<dbReference type="RefSeq" id="WP_165140093.1">
    <property type="nucleotide sequence ID" value="NZ_JAALLT010000002.1"/>
</dbReference>
<protein>
    <submittedName>
        <fullName evidence="2">Uncharacterized protein</fullName>
    </submittedName>
</protein>
<evidence type="ECO:0000313" key="2">
    <source>
        <dbReference type="EMBL" id="NGP76062.1"/>
    </source>
</evidence>
<dbReference type="Proteomes" id="UP000473278">
    <property type="component" value="Unassembled WGS sequence"/>
</dbReference>
<dbReference type="EMBL" id="JAALLT010000002">
    <property type="protein sequence ID" value="NGP76062.1"/>
    <property type="molecule type" value="Genomic_DNA"/>
</dbReference>
<keyword evidence="3" id="KW-1185">Reference proteome</keyword>
<feature type="coiled-coil region" evidence="1">
    <location>
        <begin position="2"/>
        <end position="33"/>
    </location>
</feature>
<gene>
    <name evidence="2" type="ORF">G3570_05435</name>
</gene>
<reference evidence="2 3" key="1">
    <citation type="submission" date="2020-02" db="EMBL/GenBank/DDBJ databases">
        <title>Balneolaceae bacterium YR4-1, complete genome.</title>
        <authorList>
            <person name="Li Y."/>
            <person name="Wu S."/>
        </authorList>
    </citation>
    <scope>NUCLEOTIDE SEQUENCE [LARGE SCALE GENOMIC DNA]</scope>
    <source>
        <strain evidence="2 3">YR4-1</strain>
    </source>
</reference>
<organism evidence="2 3">
    <name type="scientific">Halalkalibaculum roseum</name>
    <dbReference type="NCBI Taxonomy" id="2709311"/>
    <lineage>
        <taxon>Bacteria</taxon>
        <taxon>Pseudomonadati</taxon>
        <taxon>Balneolota</taxon>
        <taxon>Balneolia</taxon>
        <taxon>Balneolales</taxon>
        <taxon>Balneolaceae</taxon>
        <taxon>Halalkalibaculum</taxon>
    </lineage>
</organism>
<accession>A0A6M1STD3</accession>
<sequence length="130" mass="14601">MAKDKIDRLEEKKKELKAELENIQHELDQSIDGVRSDMSSKLDPVEFIKKHPLEVVGASVLVGFLAGHSGREGRRHRSSSDDGISDTLLYELKRLATKKAISFAGDYLEKFLSDKKEEILTSENGSVKKD</sequence>
<keyword evidence="1" id="KW-0175">Coiled coil</keyword>
<dbReference type="AlphaFoldDB" id="A0A6M1STD3"/>
<evidence type="ECO:0000256" key="1">
    <source>
        <dbReference type="SAM" id="Coils"/>
    </source>
</evidence>
<comment type="caution">
    <text evidence="2">The sequence shown here is derived from an EMBL/GenBank/DDBJ whole genome shotgun (WGS) entry which is preliminary data.</text>
</comment>
<name>A0A6M1STD3_9BACT</name>
<proteinExistence type="predicted"/>
<evidence type="ECO:0000313" key="3">
    <source>
        <dbReference type="Proteomes" id="UP000473278"/>
    </source>
</evidence>